<evidence type="ECO:0000313" key="1">
    <source>
        <dbReference type="EMBL" id="SUF67360.1"/>
    </source>
</evidence>
<organism evidence="1 2">
    <name type="scientific">Salmonella enterica</name>
    <name type="common">Salmonella choleraesuis</name>
    <dbReference type="NCBI Taxonomy" id="28901"/>
    <lineage>
        <taxon>Bacteria</taxon>
        <taxon>Pseudomonadati</taxon>
        <taxon>Pseudomonadota</taxon>
        <taxon>Gammaproteobacteria</taxon>
        <taxon>Enterobacterales</taxon>
        <taxon>Enterobacteriaceae</taxon>
        <taxon>Salmonella</taxon>
    </lineage>
</organism>
<dbReference type="EMBL" id="UGWQ01000001">
    <property type="protein sequence ID" value="SUF67360.1"/>
    <property type="molecule type" value="Genomic_DNA"/>
</dbReference>
<proteinExistence type="predicted"/>
<evidence type="ECO:0000313" key="2">
    <source>
        <dbReference type="Proteomes" id="UP000254332"/>
    </source>
</evidence>
<name>A0A379QSS7_SALER</name>
<dbReference type="InterPro" id="IPR053738">
    <property type="entry name" value="Lambda_capsid_assembly"/>
</dbReference>
<accession>A0A379QSS7</accession>
<sequence>MDAVRNAIGLRPNLMVMGAPVLPLLRFHPVLQAVLGANEQKRITVELMQDIFEIEKIVIGYPVKLDNNDKKDSCGKKPSISGVTT</sequence>
<protein>
    <submittedName>
        <fullName evidence="1">Gp34</fullName>
    </submittedName>
</protein>
<gene>
    <name evidence="1" type="ORF">NCTC10718_00003</name>
</gene>
<dbReference type="Gene3D" id="3.90.1690.10">
    <property type="entry name" value="phage-related protein like domain"/>
    <property type="match status" value="1"/>
</dbReference>
<dbReference type="AlphaFoldDB" id="A0A379QSS7"/>
<dbReference type="Proteomes" id="UP000254332">
    <property type="component" value="Unassembled WGS sequence"/>
</dbReference>
<reference evidence="1 2" key="1">
    <citation type="submission" date="2018-06" db="EMBL/GenBank/DDBJ databases">
        <authorList>
            <consortium name="Pathogen Informatics"/>
            <person name="Doyle S."/>
        </authorList>
    </citation>
    <scope>NUCLEOTIDE SEQUENCE [LARGE SCALE GENOMIC DNA]</scope>
    <source>
        <strain evidence="1 2">NCTC10718</strain>
    </source>
</reference>